<name>A0A9X0A2W0_9CNID</name>
<evidence type="ECO:0000313" key="2">
    <source>
        <dbReference type="EMBL" id="KAJ7392003.1"/>
    </source>
</evidence>
<keyword evidence="1" id="KW-0732">Signal</keyword>
<dbReference type="Gene3D" id="2.130.10.130">
    <property type="entry name" value="Integrin alpha, N-terminal"/>
    <property type="match status" value="2"/>
</dbReference>
<dbReference type="InterPro" id="IPR013517">
    <property type="entry name" value="FG-GAP"/>
</dbReference>
<evidence type="ECO:0000256" key="1">
    <source>
        <dbReference type="ARBA" id="ARBA00022729"/>
    </source>
</evidence>
<dbReference type="PANTHER" id="PTHR16026:SF0">
    <property type="entry name" value="CARTILAGE ACIDIC PROTEIN 1"/>
    <property type="match status" value="1"/>
</dbReference>
<comment type="caution">
    <text evidence="2">The sequence shown here is derived from an EMBL/GenBank/DDBJ whole genome shotgun (WGS) entry which is preliminary data.</text>
</comment>
<dbReference type="EMBL" id="MU825403">
    <property type="protein sequence ID" value="KAJ7392003.1"/>
    <property type="molecule type" value="Genomic_DNA"/>
</dbReference>
<sequence length="313" mass="34981">MDIYYARMDGPDQLWRNLGNGTFKDFTAEANLSSTAFHRSSAVAWLDIDNDGDMDLYVGTMAESRFYLYINDGMGHYTEAAEERGVALRPTIPPYKTSIMTIAVGDYDRDGWLDIYTTEWLPHLDLGFDYKNYSHSNCRLLRNLGAQGKPGYFDDVTERAGLGKTKEPSVAADRFGGVDVRYYGVMNTGLLRDIIPGPFKLAAMFTDLDNDGYQDLIVNGDFKTSAIYWNNGDGTFTEGTEMSGVGTDENGMGSTVADYDLDGLQDWFVSSIYMSPKQMEPFREVYLGGGIIFGNTGNRLYRCAVAENENHWA</sequence>
<dbReference type="SUPFAM" id="SSF69318">
    <property type="entry name" value="Integrin alpha N-terminal domain"/>
    <property type="match status" value="1"/>
</dbReference>
<dbReference type="AlphaFoldDB" id="A0A9X0A2W0"/>
<keyword evidence="3" id="KW-1185">Reference proteome</keyword>
<protein>
    <recommendedName>
        <fullName evidence="4">VCBS repeat-containing protein</fullName>
    </recommendedName>
</protein>
<dbReference type="OrthoDB" id="5947389at2759"/>
<proteinExistence type="predicted"/>
<organism evidence="2 3">
    <name type="scientific">Desmophyllum pertusum</name>
    <dbReference type="NCBI Taxonomy" id="174260"/>
    <lineage>
        <taxon>Eukaryota</taxon>
        <taxon>Metazoa</taxon>
        <taxon>Cnidaria</taxon>
        <taxon>Anthozoa</taxon>
        <taxon>Hexacorallia</taxon>
        <taxon>Scleractinia</taxon>
        <taxon>Caryophylliina</taxon>
        <taxon>Caryophylliidae</taxon>
        <taxon>Desmophyllum</taxon>
    </lineage>
</organism>
<evidence type="ECO:0000313" key="3">
    <source>
        <dbReference type="Proteomes" id="UP001163046"/>
    </source>
</evidence>
<dbReference type="PANTHER" id="PTHR16026">
    <property type="entry name" value="CARTILAGE ACIDIC PROTEIN 1"/>
    <property type="match status" value="1"/>
</dbReference>
<gene>
    <name evidence="2" type="ORF">OS493_014936</name>
</gene>
<dbReference type="InterPro" id="IPR028994">
    <property type="entry name" value="Integrin_alpha_N"/>
</dbReference>
<dbReference type="Proteomes" id="UP001163046">
    <property type="component" value="Unassembled WGS sequence"/>
</dbReference>
<dbReference type="Pfam" id="PF13517">
    <property type="entry name" value="FG-GAP_3"/>
    <property type="match status" value="2"/>
</dbReference>
<evidence type="ECO:0008006" key="4">
    <source>
        <dbReference type="Google" id="ProtNLM"/>
    </source>
</evidence>
<dbReference type="InterPro" id="IPR027039">
    <property type="entry name" value="Crtac1"/>
</dbReference>
<accession>A0A9X0A2W0</accession>
<reference evidence="2" key="1">
    <citation type="submission" date="2023-01" db="EMBL/GenBank/DDBJ databases">
        <title>Genome assembly of the deep-sea coral Lophelia pertusa.</title>
        <authorList>
            <person name="Herrera S."/>
            <person name="Cordes E."/>
        </authorList>
    </citation>
    <scope>NUCLEOTIDE SEQUENCE</scope>
    <source>
        <strain evidence="2">USNM1676648</strain>
        <tissue evidence="2">Polyp</tissue>
    </source>
</reference>